<dbReference type="InterPro" id="IPR013734">
    <property type="entry name" value="TF_Nrm1/Whi5"/>
</dbReference>
<feature type="compositionally biased region" description="Low complexity" evidence="9">
    <location>
        <begin position="211"/>
        <end position="225"/>
    </location>
</feature>
<dbReference type="OrthoDB" id="5345625at2759"/>
<feature type="compositionally biased region" description="Low complexity" evidence="9">
    <location>
        <begin position="51"/>
        <end position="75"/>
    </location>
</feature>
<dbReference type="GeneID" id="28887940"/>
<feature type="compositionally biased region" description="Basic and acidic residues" evidence="9">
    <location>
        <begin position="302"/>
        <end position="321"/>
    </location>
</feature>
<comment type="similarity">
    <text evidence="3">Belongs to the WHI5/NRM1 family.</text>
</comment>
<accession>A0A179HHK5</accession>
<sequence length="340" mass="35390">MASSHAAVAAGTASPTKRRAALAPLDANAMPSSPKAFSTKDGLVSAPVPPSLKAKSPLASSSPAVSWSASAALAVGKRPAGEDAAGSAGRPPAKKPCLEERDDDANQQHRPSRSQSPDSVSIFDTSAGEGDSSWATAATDLDYNAVAAALARPLPRPSLTREQAREKAEILRLRLGLASYKVRTGQEAVPLAELRRLPLSPAGRRTVRVQSPAPSHTTAAAAAAADENHAKNKERDEDEGEDEDNDDDDSQSQILPQSQQSASTHVSASTTCDFDASVTIAATPPPPNEHDMKQQLQQQGEGEQKAHTEGRKEVQEQDTKGELTGGAATGLLSLAMASMS</sequence>
<proteinExistence type="inferred from homology"/>
<organism evidence="11 12">
    <name type="scientific">Purpureocillium lilacinum</name>
    <name type="common">Paecilomyces lilacinus</name>
    <dbReference type="NCBI Taxonomy" id="33203"/>
    <lineage>
        <taxon>Eukaryota</taxon>
        <taxon>Fungi</taxon>
        <taxon>Dikarya</taxon>
        <taxon>Ascomycota</taxon>
        <taxon>Pezizomycotina</taxon>
        <taxon>Sordariomycetes</taxon>
        <taxon>Hypocreomycetidae</taxon>
        <taxon>Hypocreales</taxon>
        <taxon>Ophiocordycipitaceae</taxon>
        <taxon>Purpureocillium</taxon>
    </lineage>
</organism>
<evidence type="ECO:0000313" key="11">
    <source>
        <dbReference type="EMBL" id="OAQ89402.1"/>
    </source>
</evidence>
<keyword evidence="6" id="KW-0805">Transcription regulation</keyword>
<dbReference type="Pfam" id="PF08528">
    <property type="entry name" value="Whi5"/>
    <property type="match status" value="1"/>
</dbReference>
<comment type="subcellular location">
    <subcellularLocation>
        <location evidence="2">Cytoplasm</location>
    </subcellularLocation>
    <subcellularLocation>
        <location evidence="1">Nucleus</location>
    </subcellularLocation>
</comment>
<feature type="compositionally biased region" description="Low complexity" evidence="9">
    <location>
        <begin position="251"/>
        <end position="263"/>
    </location>
</feature>
<feature type="compositionally biased region" description="Basic and acidic residues" evidence="9">
    <location>
        <begin position="226"/>
        <end position="235"/>
    </location>
</feature>
<evidence type="ECO:0000256" key="3">
    <source>
        <dbReference type="ARBA" id="ARBA00006922"/>
    </source>
</evidence>
<evidence type="ECO:0000256" key="2">
    <source>
        <dbReference type="ARBA" id="ARBA00004496"/>
    </source>
</evidence>
<evidence type="ECO:0000313" key="10">
    <source>
        <dbReference type="EMBL" id="OAQ84856.1"/>
    </source>
</evidence>
<comment type="caution">
    <text evidence="11">The sequence shown here is derived from an EMBL/GenBank/DDBJ whole genome shotgun (WGS) entry which is preliminary data.</text>
</comment>
<feature type="compositionally biased region" description="Low complexity" evidence="9">
    <location>
        <begin position="329"/>
        <end position="340"/>
    </location>
</feature>
<name>A0A179HHK5_PURLI</name>
<dbReference type="EMBL" id="LSBI01000005">
    <property type="protein sequence ID" value="OAQ89402.1"/>
    <property type="molecule type" value="Genomic_DNA"/>
</dbReference>
<feature type="compositionally biased region" description="Polar residues" evidence="9">
    <location>
        <begin position="113"/>
        <end position="124"/>
    </location>
</feature>
<keyword evidence="4" id="KW-0963">Cytoplasm</keyword>
<dbReference type="Proteomes" id="UP000078340">
    <property type="component" value="Unassembled WGS sequence"/>
</dbReference>
<gene>
    <name evidence="10" type="ORF">VFPBJ_03624</name>
    <name evidence="11" type="ORF">VFPFJ_05811</name>
</gene>
<evidence type="ECO:0000256" key="7">
    <source>
        <dbReference type="ARBA" id="ARBA00023163"/>
    </source>
</evidence>
<dbReference type="Proteomes" id="UP000078240">
    <property type="component" value="Unassembled WGS sequence"/>
</dbReference>
<keyword evidence="7" id="KW-0804">Transcription</keyword>
<dbReference type="AlphaFoldDB" id="A0A179HHK5"/>
<evidence type="ECO:0000256" key="5">
    <source>
        <dbReference type="ARBA" id="ARBA00022491"/>
    </source>
</evidence>
<feature type="compositionally biased region" description="Low complexity" evidence="9">
    <location>
        <begin position="1"/>
        <end position="14"/>
    </location>
</feature>
<evidence type="ECO:0000256" key="9">
    <source>
        <dbReference type="SAM" id="MobiDB-lite"/>
    </source>
</evidence>
<dbReference type="KEGG" id="plj:28887940"/>
<keyword evidence="5" id="KW-0678">Repressor</keyword>
<keyword evidence="8" id="KW-0539">Nucleus</keyword>
<feature type="compositionally biased region" description="Acidic residues" evidence="9">
    <location>
        <begin position="236"/>
        <end position="250"/>
    </location>
</feature>
<feature type="region of interest" description="Disordered" evidence="9">
    <location>
        <begin position="184"/>
        <end position="340"/>
    </location>
</feature>
<feature type="compositionally biased region" description="Basic and acidic residues" evidence="9">
    <location>
        <begin position="96"/>
        <end position="107"/>
    </location>
</feature>
<evidence type="ECO:0000256" key="6">
    <source>
        <dbReference type="ARBA" id="ARBA00023015"/>
    </source>
</evidence>
<evidence type="ECO:0000256" key="8">
    <source>
        <dbReference type="ARBA" id="ARBA00023242"/>
    </source>
</evidence>
<evidence type="ECO:0000313" key="12">
    <source>
        <dbReference type="Proteomes" id="UP000078340"/>
    </source>
</evidence>
<reference evidence="11 12" key="1">
    <citation type="submission" date="2016-02" db="EMBL/GenBank/DDBJ databases">
        <title>Biosynthesis of antibiotic leucinostatins and their inhibition on Phytophthora in bio-control Purpureocillium lilacinum.</title>
        <authorList>
            <person name="Wang G."/>
            <person name="Liu Z."/>
            <person name="Lin R."/>
            <person name="Li E."/>
            <person name="Mao Z."/>
            <person name="Ling J."/>
            <person name="Yin W."/>
            <person name="Xie B."/>
        </authorList>
    </citation>
    <scope>NUCLEOTIDE SEQUENCE [LARGE SCALE GENOMIC DNA]</scope>
    <source>
        <strain evidence="10">PLBJ-1</strain>
        <strain evidence="11">PLFJ-1</strain>
    </source>
</reference>
<dbReference type="EMBL" id="LSBH01000002">
    <property type="protein sequence ID" value="OAQ84856.1"/>
    <property type="molecule type" value="Genomic_DNA"/>
</dbReference>
<evidence type="ECO:0000256" key="1">
    <source>
        <dbReference type="ARBA" id="ARBA00004123"/>
    </source>
</evidence>
<dbReference type="GO" id="GO:0005737">
    <property type="term" value="C:cytoplasm"/>
    <property type="evidence" value="ECO:0007669"/>
    <property type="project" value="UniProtKB-SubCell"/>
</dbReference>
<protein>
    <submittedName>
        <fullName evidence="11">Whi5 like domain-containing protein</fullName>
    </submittedName>
</protein>
<dbReference type="GO" id="GO:0005634">
    <property type="term" value="C:nucleus"/>
    <property type="evidence" value="ECO:0007669"/>
    <property type="project" value="UniProtKB-SubCell"/>
</dbReference>
<evidence type="ECO:0000256" key="4">
    <source>
        <dbReference type="ARBA" id="ARBA00022490"/>
    </source>
</evidence>
<dbReference type="OMA" id="MSPTKMH"/>
<feature type="region of interest" description="Disordered" evidence="9">
    <location>
        <begin position="1"/>
        <end position="132"/>
    </location>
</feature>